<accession>A0ABW6ZE24</accession>
<comment type="similarity">
    <text evidence="2">Belongs to the drug/metabolite transporter (DMT) superfamily. 10 TMS drug/metabolite exporter (DME) (TC 2.A.7.3) family.</text>
</comment>
<organism evidence="8 9">
    <name type="scientific">Xanthobacter aminoxidans</name>
    <dbReference type="NCBI Taxonomy" id="186280"/>
    <lineage>
        <taxon>Bacteria</taxon>
        <taxon>Pseudomonadati</taxon>
        <taxon>Pseudomonadota</taxon>
        <taxon>Alphaproteobacteria</taxon>
        <taxon>Hyphomicrobiales</taxon>
        <taxon>Xanthobacteraceae</taxon>
        <taxon>Xanthobacter</taxon>
    </lineage>
</organism>
<keyword evidence="4 6" id="KW-1133">Transmembrane helix</keyword>
<evidence type="ECO:0000256" key="6">
    <source>
        <dbReference type="SAM" id="Phobius"/>
    </source>
</evidence>
<feature type="transmembrane region" description="Helical" evidence="6">
    <location>
        <begin position="154"/>
        <end position="174"/>
    </location>
</feature>
<protein>
    <submittedName>
        <fullName evidence="8">DMT family transporter</fullName>
    </submittedName>
</protein>
<feature type="transmembrane region" description="Helical" evidence="6">
    <location>
        <begin position="186"/>
        <end position="208"/>
    </location>
</feature>
<feature type="transmembrane region" description="Helical" evidence="6">
    <location>
        <begin position="214"/>
        <end position="234"/>
    </location>
</feature>
<evidence type="ECO:0000256" key="2">
    <source>
        <dbReference type="ARBA" id="ARBA00009853"/>
    </source>
</evidence>
<feature type="transmembrane region" description="Helical" evidence="6">
    <location>
        <begin position="34"/>
        <end position="54"/>
    </location>
</feature>
<feature type="transmembrane region" description="Helical" evidence="6">
    <location>
        <begin position="269"/>
        <end position="286"/>
    </location>
</feature>
<evidence type="ECO:0000256" key="4">
    <source>
        <dbReference type="ARBA" id="ARBA00022989"/>
    </source>
</evidence>
<dbReference type="Pfam" id="PF00892">
    <property type="entry name" value="EamA"/>
    <property type="match status" value="2"/>
</dbReference>
<dbReference type="PANTHER" id="PTHR22911:SF6">
    <property type="entry name" value="SOLUTE CARRIER FAMILY 35 MEMBER G1"/>
    <property type="match status" value="1"/>
</dbReference>
<dbReference type="InterPro" id="IPR037185">
    <property type="entry name" value="EmrE-like"/>
</dbReference>
<feature type="transmembrane region" description="Helical" evidence="6">
    <location>
        <begin position="74"/>
        <end position="91"/>
    </location>
</feature>
<dbReference type="PANTHER" id="PTHR22911">
    <property type="entry name" value="ACYL-MALONYL CONDENSING ENZYME-RELATED"/>
    <property type="match status" value="1"/>
</dbReference>
<gene>
    <name evidence="8" type="ORF">V5F30_07500</name>
</gene>
<feature type="domain" description="EamA" evidence="7">
    <location>
        <begin position="6"/>
        <end position="138"/>
    </location>
</feature>
<dbReference type="InterPro" id="IPR000620">
    <property type="entry name" value="EamA_dom"/>
</dbReference>
<evidence type="ECO:0000259" key="7">
    <source>
        <dbReference type="Pfam" id="PF00892"/>
    </source>
</evidence>
<name>A0ABW6ZE24_9HYPH</name>
<comment type="caution">
    <text evidence="8">The sequence shown here is derived from an EMBL/GenBank/DDBJ whole genome shotgun (WGS) entry which is preliminary data.</text>
</comment>
<keyword evidence="9" id="KW-1185">Reference proteome</keyword>
<dbReference type="Proteomes" id="UP001604043">
    <property type="component" value="Unassembled WGS sequence"/>
</dbReference>
<keyword evidence="3 6" id="KW-0812">Transmembrane</keyword>
<keyword evidence="5 6" id="KW-0472">Membrane</keyword>
<dbReference type="RefSeq" id="WP_394008544.1">
    <property type="nucleotide sequence ID" value="NZ_JBAFUR010000002.1"/>
</dbReference>
<proteinExistence type="inferred from homology"/>
<feature type="domain" description="EamA" evidence="7">
    <location>
        <begin position="155"/>
        <end position="284"/>
    </location>
</feature>
<feature type="transmembrane region" description="Helical" evidence="6">
    <location>
        <begin position="7"/>
        <end position="28"/>
    </location>
</feature>
<comment type="subcellular location">
    <subcellularLocation>
        <location evidence="1">Membrane</location>
        <topology evidence="1">Multi-pass membrane protein</topology>
    </subcellularLocation>
</comment>
<reference evidence="8 9" key="1">
    <citation type="submission" date="2024-02" db="EMBL/GenBank/DDBJ databases">
        <title>Expansion and revision of Xanthobacter and proposal of Roseixanthobacter gen. nov.</title>
        <authorList>
            <person name="Soltysiak M.P.M."/>
            <person name="Jalihal A."/>
            <person name="Ory A."/>
            <person name="Chrisophersen C."/>
            <person name="Lee A.D."/>
            <person name="Boulton J."/>
            <person name="Springer M."/>
        </authorList>
    </citation>
    <scope>NUCLEOTIDE SEQUENCE [LARGE SCALE GENOMIC DNA]</scope>
    <source>
        <strain evidence="8 9">CB5</strain>
    </source>
</reference>
<evidence type="ECO:0000313" key="8">
    <source>
        <dbReference type="EMBL" id="MFG1252042.1"/>
    </source>
</evidence>
<evidence type="ECO:0000256" key="5">
    <source>
        <dbReference type="ARBA" id="ARBA00023136"/>
    </source>
</evidence>
<dbReference type="SUPFAM" id="SSF103481">
    <property type="entry name" value="Multidrug resistance efflux transporter EmrE"/>
    <property type="match status" value="2"/>
</dbReference>
<dbReference type="EMBL" id="JBAFUR010000002">
    <property type="protein sequence ID" value="MFG1252042.1"/>
    <property type="molecule type" value="Genomic_DNA"/>
</dbReference>
<evidence type="ECO:0000256" key="3">
    <source>
        <dbReference type="ARBA" id="ARBA00022692"/>
    </source>
</evidence>
<evidence type="ECO:0000256" key="1">
    <source>
        <dbReference type="ARBA" id="ARBA00004141"/>
    </source>
</evidence>
<feature type="transmembrane region" description="Helical" evidence="6">
    <location>
        <begin position="97"/>
        <end position="115"/>
    </location>
</feature>
<feature type="transmembrane region" description="Helical" evidence="6">
    <location>
        <begin position="122"/>
        <end position="142"/>
    </location>
</feature>
<feature type="transmembrane region" description="Helical" evidence="6">
    <location>
        <begin position="246"/>
        <end position="263"/>
    </location>
</feature>
<sequence length="351" mass="36857">MNAPAGIALQISATFFFAIMSALVRFVADDVPSGQVVFARSAFGLVPLVIWLLWRRRMTSALVTRQPFGHVVRGLVGVSAMWLSFAALAFIPLAEAVAFTYVTPLVAVLLAAVLLGERVPAYRWAVLGVGFAGILLMLWPSFTHASLGSGPGPLIGAAMALTGAVIAGLAVTQVRHLTRTETSEAIVFYFSTVASLAGLATLPLGWVVPDLRTSLVLIATGIAGGLGQILMTSATRYAPASVVAPLNYATLIWATVFGVLAFGEWPDSLVLIGAGAVVSAGLVLVWRERHGLTVPAPGVRQAVGPAGDTVKFAAITSQRTRLDDPVVARPESYVVEDEGEQELPVRCASSR</sequence>
<evidence type="ECO:0000313" key="9">
    <source>
        <dbReference type="Proteomes" id="UP001604043"/>
    </source>
</evidence>